<protein>
    <submittedName>
        <fullName evidence="7">Oxidoreductase</fullName>
    </submittedName>
</protein>
<dbReference type="PANTHER" id="PTHR13789:SF215">
    <property type="entry name" value="FAD-BINDING DOMAIN-CONTAINING PROTEIN-RELATED"/>
    <property type="match status" value="1"/>
</dbReference>
<evidence type="ECO:0000256" key="4">
    <source>
        <dbReference type="ARBA" id="ARBA00023002"/>
    </source>
</evidence>
<dbReference type="PANTHER" id="PTHR13789">
    <property type="entry name" value="MONOOXYGENASE"/>
    <property type="match status" value="1"/>
</dbReference>
<keyword evidence="2" id="KW-0285">Flavoprotein</keyword>
<dbReference type="PRINTS" id="PR00420">
    <property type="entry name" value="RNGMNOXGNASE"/>
</dbReference>
<name>A0A163MII3_DIDRA</name>
<comment type="caution">
    <text evidence="7">The sequence shown here is derived from an EMBL/GenBank/DDBJ whole genome shotgun (WGS) entry which is preliminary data.</text>
</comment>
<dbReference type="Pfam" id="PF01494">
    <property type="entry name" value="FAD_binding_3"/>
    <property type="match status" value="1"/>
</dbReference>
<dbReference type="Proteomes" id="UP000076837">
    <property type="component" value="Unassembled WGS sequence"/>
</dbReference>
<organism evidence="7 8">
    <name type="scientific">Didymella rabiei</name>
    <name type="common">Chickpea ascochyta blight fungus</name>
    <name type="synonym">Mycosphaerella rabiei</name>
    <dbReference type="NCBI Taxonomy" id="5454"/>
    <lineage>
        <taxon>Eukaryota</taxon>
        <taxon>Fungi</taxon>
        <taxon>Dikarya</taxon>
        <taxon>Ascomycota</taxon>
        <taxon>Pezizomycotina</taxon>
        <taxon>Dothideomycetes</taxon>
        <taxon>Pleosporomycetidae</taxon>
        <taxon>Pleosporales</taxon>
        <taxon>Pleosporineae</taxon>
        <taxon>Didymellaceae</taxon>
        <taxon>Ascochyta</taxon>
    </lineage>
</organism>
<accession>A0A163MII3</accession>
<dbReference type="InterPro" id="IPR050493">
    <property type="entry name" value="FAD-dep_Monooxygenase_BioMet"/>
</dbReference>
<dbReference type="InterPro" id="IPR002938">
    <property type="entry name" value="FAD-bd"/>
</dbReference>
<dbReference type="Gene3D" id="3.50.50.60">
    <property type="entry name" value="FAD/NAD(P)-binding domain"/>
    <property type="match status" value="1"/>
</dbReference>
<feature type="domain" description="FAD-binding" evidence="6">
    <location>
        <begin position="35"/>
        <end position="363"/>
    </location>
</feature>
<dbReference type="InterPro" id="IPR036188">
    <property type="entry name" value="FAD/NAD-bd_sf"/>
</dbReference>
<keyword evidence="3" id="KW-0274">FAD</keyword>
<dbReference type="EMBL" id="JYNV01000003">
    <property type="protein sequence ID" value="KZM28748.1"/>
    <property type="molecule type" value="Genomic_DNA"/>
</dbReference>
<evidence type="ECO:0000256" key="5">
    <source>
        <dbReference type="ARBA" id="ARBA00023033"/>
    </source>
</evidence>
<dbReference type="GO" id="GO:0004497">
    <property type="term" value="F:monooxygenase activity"/>
    <property type="evidence" value="ECO:0007669"/>
    <property type="project" value="UniProtKB-KW"/>
</dbReference>
<dbReference type="AlphaFoldDB" id="A0A163MII3"/>
<gene>
    <name evidence="7" type="ORF">ST47_g109</name>
</gene>
<keyword evidence="8" id="KW-1185">Reference proteome</keyword>
<evidence type="ECO:0000256" key="2">
    <source>
        <dbReference type="ARBA" id="ARBA00022630"/>
    </source>
</evidence>
<keyword evidence="4" id="KW-0560">Oxidoreductase</keyword>
<evidence type="ECO:0000313" key="7">
    <source>
        <dbReference type="EMBL" id="KZM28748.1"/>
    </source>
</evidence>
<dbReference type="STRING" id="5454.A0A163MII3"/>
<dbReference type="SUPFAM" id="SSF51905">
    <property type="entry name" value="FAD/NAD(P)-binding domain"/>
    <property type="match status" value="1"/>
</dbReference>
<evidence type="ECO:0000256" key="1">
    <source>
        <dbReference type="ARBA" id="ARBA00007992"/>
    </source>
</evidence>
<proteinExistence type="inferred from homology"/>
<evidence type="ECO:0000313" key="8">
    <source>
        <dbReference type="Proteomes" id="UP000076837"/>
    </source>
</evidence>
<evidence type="ECO:0000256" key="3">
    <source>
        <dbReference type="ARBA" id="ARBA00022827"/>
    </source>
</evidence>
<reference evidence="7 8" key="1">
    <citation type="journal article" date="2016" name="Sci. Rep.">
        <title>Draft genome sequencing and secretome analysis of fungal phytopathogen Ascochyta rabiei provides insight into the necrotrophic effector repertoire.</title>
        <authorList>
            <person name="Verma S."/>
            <person name="Gazara R.K."/>
            <person name="Nizam S."/>
            <person name="Parween S."/>
            <person name="Chattopadhyay D."/>
            <person name="Verma P.K."/>
        </authorList>
    </citation>
    <scope>NUCLEOTIDE SEQUENCE [LARGE SCALE GENOMIC DNA]</scope>
    <source>
        <strain evidence="7 8">ArDII</strain>
    </source>
</reference>
<evidence type="ECO:0000259" key="6">
    <source>
        <dbReference type="Pfam" id="PF01494"/>
    </source>
</evidence>
<keyword evidence="5" id="KW-0503">Monooxygenase</keyword>
<sequence length="453" mass="50007">MSQINDPLKVAVVGAGIGQSIHHSLSAKLQNSLDPGGLSAAIALRNVGHAVTVYEKYPSAFTSTTSPLSNAIALGANINRIIDKWGFDFPKAKPGVNKQERVFHGETLQQLHHIDFKYNREEFGYDWLLMRRQALHEGLLSIAMATPSMLLPIDIRMDQEVIALSPEKGALTLREGREVVSDLVVVADGVHSKLIDTITNNTTPPLRAGRTAYRFKISREQIMADPDLRALYEKEDEGMSYFQIPEKRIYFLVIQADGGESWYGLLIHPAIATNIDAIQKYNVEGSKTELQKLAENLHPTVRKLCNLAATPLLWTICCREPLTSCVNGRAVAIGDACHPHLPSHGQGAAAAAEDAASLGVFLSGIAQPFLPTKVPAALQQWESFRLPRAIAVQLITIRFPTPIEELESKIRALGYDDRLPANVNSHERAITQWLFEYNVVAEATKCCEKIRHS</sequence>
<dbReference type="GO" id="GO:0071949">
    <property type="term" value="F:FAD binding"/>
    <property type="evidence" value="ECO:0007669"/>
    <property type="project" value="InterPro"/>
</dbReference>
<comment type="similarity">
    <text evidence="1">Belongs to the paxM FAD-dependent monooxygenase family.</text>
</comment>